<feature type="region of interest" description="Disordered" evidence="1">
    <location>
        <begin position="13"/>
        <end position="34"/>
    </location>
</feature>
<evidence type="ECO:0000313" key="2">
    <source>
        <dbReference type="EMBL" id="SPQ26534.1"/>
    </source>
</evidence>
<dbReference type="Proteomes" id="UP000289323">
    <property type="component" value="Unassembled WGS sequence"/>
</dbReference>
<evidence type="ECO:0000256" key="1">
    <source>
        <dbReference type="SAM" id="MobiDB-lite"/>
    </source>
</evidence>
<organism evidence="2 3">
    <name type="scientific">Thermothielavioides terrestris</name>
    <dbReference type="NCBI Taxonomy" id="2587410"/>
    <lineage>
        <taxon>Eukaryota</taxon>
        <taxon>Fungi</taxon>
        <taxon>Dikarya</taxon>
        <taxon>Ascomycota</taxon>
        <taxon>Pezizomycotina</taxon>
        <taxon>Sordariomycetes</taxon>
        <taxon>Sordariomycetidae</taxon>
        <taxon>Sordariales</taxon>
        <taxon>Chaetomiaceae</taxon>
        <taxon>Thermothielavioides</taxon>
    </lineage>
</organism>
<dbReference type="EMBL" id="OUUZ01000018">
    <property type="protein sequence ID" value="SPQ26534.1"/>
    <property type="molecule type" value="Genomic_DNA"/>
</dbReference>
<dbReference type="AlphaFoldDB" id="A0A3S4F409"/>
<evidence type="ECO:0000313" key="3">
    <source>
        <dbReference type="Proteomes" id="UP000289323"/>
    </source>
</evidence>
<protein>
    <submittedName>
        <fullName evidence="2">5df0002d-3e5c-44f0-9c23-44c537d71d37</fullName>
    </submittedName>
</protein>
<feature type="compositionally biased region" description="Polar residues" evidence="1">
    <location>
        <begin position="13"/>
        <end position="23"/>
    </location>
</feature>
<proteinExistence type="predicted"/>
<accession>A0A3S4F409</accession>
<gene>
    <name evidence="2" type="ORF">TT172_LOCUS8953</name>
</gene>
<reference evidence="2 3" key="1">
    <citation type="submission" date="2018-04" db="EMBL/GenBank/DDBJ databases">
        <authorList>
            <person name="Huttner S."/>
            <person name="Dainat J."/>
        </authorList>
    </citation>
    <scope>NUCLEOTIDE SEQUENCE [LARGE SCALE GENOMIC DNA]</scope>
</reference>
<name>A0A3S4F409_9PEZI</name>
<sequence length="185" mass="20958">MVSSIVSTAFASQAEVQGSSHESGGNGGKVDETAGQASSSGVITLIMVIYIFRGHPYDTWDKRHVLAYFTSPDLPDFHETVHTQYKEEERRWVLDRMHREVKWYESRTYLNHVHAGAVKVARGQEMVPVDILAATPVGERPSDWNCQTFLYEGMQELVNRGFQTQEWYDSVTDEMLDKLLDGTLG</sequence>